<organism evidence="1 2">
    <name type="scientific">Mycobacterium tuberculosis</name>
    <dbReference type="NCBI Taxonomy" id="1773"/>
    <lineage>
        <taxon>Bacteria</taxon>
        <taxon>Bacillati</taxon>
        <taxon>Actinomycetota</taxon>
        <taxon>Actinomycetes</taxon>
        <taxon>Mycobacteriales</taxon>
        <taxon>Mycobacteriaceae</taxon>
        <taxon>Mycobacterium</taxon>
        <taxon>Mycobacterium tuberculosis complex</taxon>
    </lineage>
</organism>
<evidence type="ECO:0000313" key="2">
    <source>
        <dbReference type="Proteomes" id="UP000048948"/>
    </source>
</evidence>
<sequence>MKDLFLMFQINTKTKLKKKANRYLINIFSKKS</sequence>
<gene>
    <name evidence="1" type="ORF">ERS027646_04991</name>
</gene>
<evidence type="ECO:0000313" key="1">
    <source>
        <dbReference type="EMBL" id="CKU94056.1"/>
    </source>
</evidence>
<dbReference type="EMBL" id="CNGE01002378">
    <property type="protein sequence ID" value="CKU94056.1"/>
    <property type="molecule type" value="Genomic_DNA"/>
</dbReference>
<reference evidence="1 2" key="1">
    <citation type="submission" date="2015-03" db="EMBL/GenBank/DDBJ databases">
        <authorList>
            <consortium name="Pathogen Informatics"/>
        </authorList>
    </citation>
    <scope>NUCLEOTIDE SEQUENCE [LARGE SCALE GENOMIC DNA]</scope>
    <source>
        <strain evidence="1 2">Bir 172</strain>
    </source>
</reference>
<dbReference type="Proteomes" id="UP000048948">
    <property type="component" value="Unassembled WGS sequence"/>
</dbReference>
<name>A0A655AX54_MYCTX</name>
<dbReference type="AlphaFoldDB" id="A0A655AX54"/>
<accession>A0A655AX54</accession>
<protein>
    <submittedName>
        <fullName evidence="1">Uncharacterized protein</fullName>
    </submittedName>
</protein>
<proteinExistence type="predicted"/>